<dbReference type="InterPro" id="IPR010770">
    <property type="entry name" value="Ecd"/>
</dbReference>
<feature type="region of interest" description="Disordered" evidence="1">
    <location>
        <begin position="443"/>
        <end position="478"/>
    </location>
</feature>
<accession>A0A225X1G4</accession>
<dbReference type="STRING" id="4795.A0A225X1G4"/>
<dbReference type="AlphaFoldDB" id="A0A225X1G4"/>
<evidence type="ECO:0000313" key="3">
    <source>
        <dbReference type="Proteomes" id="UP000198211"/>
    </source>
</evidence>
<feature type="compositionally biased region" description="Acidic residues" evidence="1">
    <location>
        <begin position="455"/>
        <end position="478"/>
    </location>
</feature>
<dbReference type="Proteomes" id="UP000198211">
    <property type="component" value="Unassembled WGS sequence"/>
</dbReference>
<name>A0A225X1G4_9STRA</name>
<evidence type="ECO:0000256" key="1">
    <source>
        <dbReference type="SAM" id="MobiDB-lite"/>
    </source>
</evidence>
<sequence length="575" mass="63097">MELFPAPTVDDNEVHYCFVLPADAVNQTPDQLLHAAEEQCSAFLAFAEQQTRGFLWHKHHFHLQVTCTNGHGRYILSGRTSVGDAIQDEWVVAKLVFDITTQFPGVIGRVADSDGEFLLIESAEALPDWVTPEDSDRRVFVLNGKLHIAPPAAASQRGRERILYDEDALLQVLDFSIKTEASAAVQRLIQHKLDEVPAYLRDNRHRVRCLLPEKAARVFAGNGNLVGPAVEAFYYREPKQAGLVCTKMATFVPEGDGVVEHRVTFSRAMFAQLKQQKFFPPKSFLRRDARYRVLENSKKDEENTHPDAQAADIGVKLACGLELLYAGAGEDQLKRPWKHIIDDTLKQNVAKLSSLTPIDPDDDDSWLYMHPDTLESQLQRAAMAGAGSAPGGADELQNMATMFGKFVDGVSGVEGVEGAEPVQFDMSSFMDILNGLGAKGGGSTNLDAPWGEHFMDDDEPNQSESEDESKENGSDDEGLSLDEAMAEMEAELEGTKVAKSFSRFEEVKDGESEVSPSVDDVESNDVGSASFSSAKPLDLDFNLLSNLLESFASQDGHAGPVSTILNEMNFPKSAP</sequence>
<dbReference type="OrthoDB" id="27237at2759"/>
<comment type="caution">
    <text evidence="2">The sequence shown here is derived from an EMBL/GenBank/DDBJ whole genome shotgun (WGS) entry which is preliminary data.</text>
</comment>
<gene>
    <name evidence="2" type="ORF">PHMEG_0002080</name>
</gene>
<dbReference type="PANTHER" id="PTHR13060:SF0">
    <property type="entry name" value="PROTEIN ECDYSONELESS HOMOLOG"/>
    <property type="match status" value="1"/>
</dbReference>
<organism evidence="2 3">
    <name type="scientific">Phytophthora megakarya</name>
    <dbReference type="NCBI Taxonomy" id="4795"/>
    <lineage>
        <taxon>Eukaryota</taxon>
        <taxon>Sar</taxon>
        <taxon>Stramenopiles</taxon>
        <taxon>Oomycota</taxon>
        <taxon>Peronosporomycetes</taxon>
        <taxon>Peronosporales</taxon>
        <taxon>Peronosporaceae</taxon>
        <taxon>Phytophthora</taxon>
    </lineage>
</organism>
<dbReference type="GO" id="GO:0005634">
    <property type="term" value="C:nucleus"/>
    <property type="evidence" value="ECO:0007669"/>
    <property type="project" value="TreeGrafter"/>
</dbReference>
<dbReference type="EMBL" id="NBNE01000086">
    <property type="protein sequence ID" value="OWZ23088.1"/>
    <property type="molecule type" value="Genomic_DNA"/>
</dbReference>
<reference evidence="3" key="1">
    <citation type="submission" date="2017-03" db="EMBL/GenBank/DDBJ databases">
        <title>Phytopthora megakarya and P. palmivora, two closely related causual agents of cacao black pod achieved similar genome size and gene model numbers by different mechanisms.</title>
        <authorList>
            <person name="Ali S."/>
            <person name="Shao J."/>
            <person name="Larry D.J."/>
            <person name="Kronmiller B."/>
            <person name="Shen D."/>
            <person name="Strem M.D."/>
            <person name="Melnick R.L."/>
            <person name="Guiltinan M.J."/>
            <person name="Tyler B.M."/>
            <person name="Meinhardt L.W."/>
            <person name="Bailey B.A."/>
        </authorList>
    </citation>
    <scope>NUCLEOTIDE SEQUENCE [LARGE SCALE GENOMIC DNA]</scope>
    <source>
        <strain evidence="3">zdho120</strain>
    </source>
</reference>
<dbReference type="PANTHER" id="PTHR13060">
    <property type="entry name" value="SGT1 PROTEIN HSGT1 SUPPRESSOR OF GCR2"/>
    <property type="match status" value="1"/>
</dbReference>
<keyword evidence="3" id="KW-1185">Reference proteome</keyword>
<dbReference type="Pfam" id="PF07093">
    <property type="entry name" value="SGT1"/>
    <property type="match status" value="2"/>
</dbReference>
<protein>
    <submittedName>
        <fullName evidence="2">Uncharacterized protein</fullName>
    </submittedName>
</protein>
<evidence type="ECO:0000313" key="2">
    <source>
        <dbReference type="EMBL" id="OWZ23088.1"/>
    </source>
</evidence>
<proteinExistence type="predicted"/>
<feature type="region of interest" description="Disordered" evidence="1">
    <location>
        <begin position="506"/>
        <end position="532"/>
    </location>
</feature>